<dbReference type="AlphaFoldDB" id="A0AAD9UDG8"/>
<evidence type="ECO:0000256" key="4">
    <source>
        <dbReference type="SAM" id="MobiDB-lite"/>
    </source>
</evidence>
<dbReference type="Proteomes" id="UP001209878">
    <property type="component" value="Unassembled WGS sequence"/>
</dbReference>
<dbReference type="Pfam" id="PF01145">
    <property type="entry name" value="Band_7"/>
    <property type="match status" value="1"/>
</dbReference>
<feature type="compositionally biased region" description="Polar residues" evidence="4">
    <location>
        <begin position="16"/>
        <end position="36"/>
    </location>
</feature>
<dbReference type="Gene3D" id="3.30.479.30">
    <property type="entry name" value="Band 7 domain"/>
    <property type="match status" value="1"/>
</dbReference>
<feature type="transmembrane region" description="Helical" evidence="5">
    <location>
        <begin position="49"/>
        <end position="73"/>
    </location>
</feature>
<dbReference type="SUPFAM" id="SSF117892">
    <property type="entry name" value="Band 7/SPFH domain"/>
    <property type="match status" value="1"/>
</dbReference>
<dbReference type="InterPro" id="IPR036013">
    <property type="entry name" value="Band_7/SPFH_dom_sf"/>
</dbReference>
<organism evidence="7 8">
    <name type="scientific">Ridgeia piscesae</name>
    <name type="common">Tubeworm</name>
    <dbReference type="NCBI Taxonomy" id="27915"/>
    <lineage>
        <taxon>Eukaryota</taxon>
        <taxon>Metazoa</taxon>
        <taxon>Spiralia</taxon>
        <taxon>Lophotrochozoa</taxon>
        <taxon>Annelida</taxon>
        <taxon>Polychaeta</taxon>
        <taxon>Sedentaria</taxon>
        <taxon>Canalipalpata</taxon>
        <taxon>Sabellida</taxon>
        <taxon>Siboglinidae</taxon>
        <taxon>Ridgeia</taxon>
    </lineage>
</organism>
<dbReference type="InterPro" id="IPR018080">
    <property type="entry name" value="Band_7/stomatin-like_CS"/>
</dbReference>
<dbReference type="PRINTS" id="PR00721">
    <property type="entry name" value="STOMATIN"/>
</dbReference>
<evidence type="ECO:0000313" key="7">
    <source>
        <dbReference type="EMBL" id="KAK2185432.1"/>
    </source>
</evidence>
<dbReference type="EMBL" id="JAODUO010000236">
    <property type="protein sequence ID" value="KAK2185432.1"/>
    <property type="molecule type" value="Genomic_DNA"/>
</dbReference>
<dbReference type="InterPro" id="IPR001972">
    <property type="entry name" value="Stomatin_HflK_fam"/>
</dbReference>
<dbReference type="PANTHER" id="PTHR10264:SF19">
    <property type="entry name" value="AT06885P-RELATED"/>
    <property type="match status" value="1"/>
</dbReference>
<dbReference type="PANTHER" id="PTHR10264">
    <property type="entry name" value="BAND 7 PROTEIN-RELATED"/>
    <property type="match status" value="1"/>
</dbReference>
<keyword evidence="8" id="KW-1185">Reference proteome</keyword>
<dbReference type="FunFam" id="3.30.479.30:FF:000002">
    <property type="entry name" value="band 7 protein AGAP004871"/>
    <property type="match status" value="1"/>
</dbReference>
<dbReference type="Gene3D" id="6.10.250.2090">
    <property type="match status" value="1"/>
</dbReference>
<comment type="subcellular location">
    <subcellularLocation>
        <location evidence="1">Membrane</location>
    </subcellularLocation>
</comment>
<accession>A0AAD9UDG8</accession>
<dbReference type="PROSITE" id="PS01270">
    <property type="entry name" value="BAND_7"/>
    <property type="match status" value="1"/>
</dbReference>
<name>A0AAD9UDG8_RIDPI</name>
<keyword evidence="3 5" id="KW-0472">Membrane</keyword>
<feature type="domain" description="Band 7" evidence="6">
    <location>
        <begin position="68"/>
        <end position="226"/>
    </location>
</feature>
<dbReference type="InterPro" id="IPR001107">
    <property type="entry name" value="Band_7"/>
</dbReference>
<reference evidence="7" key="1">
    <citation type="journal article" date="2023" name="Mol. Biol. Evol.">
        <title>Third-Generation Sequencing Reveals the Adaptive Role of the Epigenome in Three Deep-Sea Polychaetes.</title>
        <authorList>
            <person name="Perez M."/>
            <person name="Aroh O."/>
            <person name="Sun Y."/>
            <person name="Lan Y."/>
            <person name="Juniper S.K."/>
            <person name="Young C.R."/>
            <person name="Angers B."/>
            <person name="Qian P.Y."/>
        </authorList>
    </citation>
    <scope>NUCLEOTIDE SEQUENCE</scope>
    <source>
        <strain evidence="7">R07B-5</strain>
    </source>
</reference>
<feature type="region of interest" description="Disordered" evidence="4">
    <location>
        <begin position="1"/>
        <end position="36"/>
    </location>
</feature>
<dbReference type="SMART" id="SM00244">
    <property type="entry name" value="PHB"/>
    <property type="match status" value="1"/>
</dbReference>
<dbReference type="InterPro" id="IPR043202">
    <property type="entry name" value="Band-7_stomatin-like"/>
</dbReference>
<comment type="similarity">
    <text evidence="2">Belongs to the band 7/mec-2 family.</text>
</comment>
<sequence>MSEAKMGSRSRVGDAENQQGTSQRVDNSYNCQPGSGDQDSGTSAICSGFLMVISVVIIILTFPITLCFCFKIIQEYERAIIFRIGRVLPGARGPGLFFIIPCIDTFVKADLRTVSFDVPPQEILTRDSVTVSVDAVVYYRIQNPMMSVCNIEDAANSTRLLSQTTLRNFLGMCTLTEILTDRDQISQRMQKTLDEGTDPWGVKVERVELKDVRLPVQMQRAMAAEAEATREARAKVIAAEGEQNASRALKEAADVISASPAALQLRYLQTLTQISAEKNSTILFPLPIDLLTAFSKK</sequence>
<dbReference type="GO" id="GO:0005886">
    <property type="term" value="C:plasma membrane"/>
    <property type="evidence" value="ECO:0007669"/>
    <property type="project" value="InterPro"/>
</dbReference>
<evidence type="ECO:0000259" key="6">
    <source>
        <dbReference type="SMART" id="SM00244"/>
    </source>
</evidence>
<keyword evidence="5" id="KW-1133">Transmembrane helix</keyword>
<proteinExistence type="inferred from homology"/>
<protein>
    <recommendedName>
        <fullName evidence="6">Band 7 domain-containing protein</fullName>
    </recommendedName>
</protein>
<evidence type="ECO:0000313" key="8">
    <source>
        <dbReference type="Proteomes" id="UP001209878"/>
    </source>
</evidence>
<keyword evidence="5" id="KW-0812">Transmembrane</keyword>
<evidence type="ECO:0000256" key="1">
    <source>
        <dbReference type="ARBA" id="ARBA00004370"/>
    </source>
</evidence>
<gene>
    <name evidence="7" type="ORF">NP493_236g00002</name>
</gene>
<evidence type="ECO:0000256" key="2">
    <source>
        <dbReference type="ARBA" id="ARBA00008164"/>
    </source>
</evidence>
<evidence type="ECO:0000256" key="3">
    <source>
        <dbReference type="ARBA" id="ARBA00023136"/>
    </source>
</evidence>
<comment type="caution">
    <text evidence="7">The sequence shown here is derived from an EMBL/GenBank/DDBJ whole genome shotgun (WGS) entry which is preliminary data.</text>
</comment>
<evidence type="ECO:0000256" key="5">
    <source>
        <dbReference type="SAM" id="Phobius"/>
    </source>
</evidence>